<accession>A0AA43TIS1</accession>
<proteinExistence type="predicted"/>
<feature type="transmembrane region" description="Helical" evidence="1">
    <location>
        <begin position="21"/>
        <end position="43"/>
    </location>
</feature>
<reference evidence="2" key="1">
    <citation type="submission" date="2023-01" db="EMBL/GenBank/DDBJ databases">
        <title>Biogeochemical cycle of methane in antarctic sediments.</title>
        <authorList>
            <person name="Roldan D.M."/>
            <person name="Menes R.J."/>
        </authorList>
    </citation>
    <scope>NUCLEOTIDE SEQUENCE [LARGE SCALE GENOMIC DNA]</scope>
    <source>
        <strain evidence="2">K-2018 MAG008</strain>
    </source>
</reference>
<name>A0AA43TIS1_9GAMM</name>
<keyword evidence="1" id="KW-0812">Transmembrane</keyword>
<protein>
    <submittedName>
        <fullName evidence="2">Uncharacterized protein</fullName>
    </submittedName>
</protein>
<gene>
    <name evidence="2" type="ORF">PSU93_00120</name>
</gene>
<keyword evidence="3" id="KW-1185">Reference proteome</keyword>
<evidence type="ECO:0000313" key="3">
    <source>
        <dbReference type="Proteomes" id="UP001160519"/>
    </source>
</evidence>
<dbReference type="AlphaFoldDB" id="A0AA43TIS1"/>
<evidence type="ECO:0000313" key="2">
    <source>
        <dbReference type="EMBL" id="MDI1229541.1"/>
    </source>
</evidence>
<dbReference type="Proteomes" id="UP001160519">
    <property type="component" value="Unassembled WGS sequence"/>
</dbReference>
<feature type="transmembrane region" description="Helical" evidence="1">
    <location>
        <begin position="63"/>
        <end position="86"/>
    </location>
</feature>
<dbReference type="EMBL" id="JAQSDF010000001">
    <property type="protein sequence ID" value="MDI1229541.1"/>
    <property type="molecule type" value="Genomic_DNA"/>
</dbReference>
<keyword evidence="1" id="KW-0472">Membrane</keyword>
<keyword evidence="1" id="KW-1133">Transmembrane helix</keyword>
<organism evidence="2 3">
    <name type="scientific">Candidatus Methylobacter titanis</name>
    <dbReference type="NCBI Taxonomy" id="3053457"/>
    <lineage>
        <taxon>Bacteria</taxon>
        <taxon>Pseudomonadati</taxon>
        <taxon>Pseudomonadota</taxon>
        <taxon>Gammaproteobacteria</taxon>
        <taxon>Methylococcales</taxon>
        <taxon>Methylococcaceae</taxon>
        <taxon>Methylobacter</taxon>
    </lineage>
</organism>
<evidence type="ECO:0000256" key="1">
    <source>
        <dbReference type="SAM" id="Phobius"/>
    </source>
</evidence>
<comment type="caution">
    <text evidence="2">The sequence shown here is derived from an EMBL/GenBank/DDBJ whole genome shotgun (WGS) entry which is preliminary data.</text>
</comment>
<sequence length="89" mass="9956">MSNSNETSNADLKNSKTGWSLAILIGIGLVIVGFYFFNFSSHILKNEDWWNVFQNLSKDTGNWGTFGDYVGGILNPVIAAFAFYLIRDL</sequence>